<dbReference type="EMBL" id="CAJJDN010000210">
    <property type="protein sequence ID" value="CAD8129200.1"/>
    <property type="molecule type" value="Genomic_DNA"/>
</dbReference>
<gene>
    <name evidence="1" type="ORF">PSON_ATCC_30995.1.T2100015</name>
</gene>
<sequence>MLRILIKMKMLFYQRCIIKQDGKLQLVVGKAEPIQFIEEKVSILNPKTNQMQRKIQDVQIES</sequence>
<reference evidence="1" key="1">
    <citation type="submission" date="2021-01" db="EMBL/GenBank/DDBJ databases">
        <authorList>
            <consortium name="Genoscope - CEA"/>
            <person name="William W."/>
        </authorList>
    </citation>
    <scope>NUCLEOTIDE SEQUENCE</scope>
</reference>
<name>A0A8S1RPT5_9CILI</name>
<keyword evidence="2" id="KW-1185">Reference proteome</keyword>
<dbReference type="Proteomes" id="UP000692954">
    <property type="component" value="Unassembled WGS sequence"/>
</dbReference>
<proteinExistence type="predicted"/>
<accession>A0A8S1RPT5</accession>
<organism evidence="1 2">
    <name type="scientific">Paramecium sonneborni</name>
    <dbReference type="NCBI Taxonomy" id="65129"/>
    <lineage>
        <taxon>Eukaryota</taxon>
        <taxon>Sar</taxon>
        <taxon>Alveolata</taxon>
        <taxon>Ciliophora</taxon>
        <taxon>Intramacronucleata</taxon>
        <taxon>Oligohymenophorea</taxon>
        <taxon>Peniculida</taxon>
        <taxon>Parameciidae</taxon>
        <taxon>Paramecium</taxon>
    </lineage>
</organism>
<dbReference type="AlphaFoldDB" id="A0A8S1RPT5"/>
<evidence type="ECO:0000313" key="1">
    <source>
        <dbReference type="EMBL" id="CAD8129200.1"/>
    </source>
</evidence>
<evidence type="ECO:0000313" key="2">
    <source>
        <dbReference type="Proteomes" id="UP000692954"/>
    </source>
</evidence>
<comment type="caution">
    <text evidence="1">The sequence shown here is derived from an EMBL/GenBank/DDBJ whole genome shotgun (WGS) entry which is preliminary data.</text>
</comment>
<protein>
    <submittedName>
        <fullName evidence="1">Uncharacterized protein</fullName>
    </submittedName>
</protein>